<evidence type="ECO:0000256" key="2">
    <source>
        <dbReference type="ARBA" id="ARBA00008520"/>
    </source>
</evidence>
<reference evidence="7 8" key="1">
    <citation type="submission" date="2020-07" db="EMBL/GenBank/DDBJ databases">
        <title>Taxonomic revisions and descriptions of new bacterial species based on genomic comparisons in the high-G+C-content subgroup of the family Alcaligenaceae.</title>
        <authorList>
            <person name="Szabo A."/>
            <person name="Felfoldi T."/>
        </authorList>
    </citation>
    <scope>NUCLEOTIDE SEQUENCE [LARGE SCALE GENOMIC DNA]</scope>
    <source>
        <strain evidence="7 8">LMG 24012</strain>
    </source>
</reference>
<name>A0A853G402_9BURK</name>
<proteinExistence type="inferred from homology"/>
<keyword evidence="8" id="KW-1185">Reference proteome</keyword>
<evidence type="ECO:0000256" key="5">
    <source>
        <dbReference type="ARBA" id="ARBA00022764"/>
    </source>
</evidence>
<evidence type="ECO:0000256" key="4">
    <source>
        <dbReference type="ARBA" id="ARBA00022729"/>
    </source>
</evidence>
<accession>A0A853G402</accession>
<keyword evidence="3" id="KW-0813">Transport</keyword>
<dbReference type="GO" id="GO:0030976">
    <property type="term" value="F:thiamine pyrophosphate binding"/>
    <property type="evidence" value="ECO:0007669"/>
    <property type="project" value="TreeGrafter"/>
</dbReference>
<protein>
    <submittedName>
        <fullName evidence="7">ABC transporter substrate-binding protein</fullName>
    </submittedName>
</protein>
<evidence type="ECO:0000313" key="7">
    <source>
        <dbReference type="EMBL" id="NYT49740.1"/>
    </source>
</evidence>
<dbReference type="RefSeq" id="WP_180155049.1">
    <property type="nucleotide sequence ID" value="NZ_JACCEM010000005.1"/>
</dbReference>
<dbReference type="GO" id="GO:0030288">
    <property type="term" value="C:outer membrane-bounded periplasmic space"/>
    <property type="evidence" value="ECO:0007669"/>
    <property type="project" value="TreeGrafter"/>
</dbReference>
<dbReference type="PANTHER" id="PTHR30006">
    <property type="entry name" value="THIAMINE-BINDING PERIPLASMIC PROTEIN-RELATED"/>
    <property type="match status" value="1"/>
</dbReference>
<dbReference type="GO" id="GO:0015888">
    <property type="term" value="P:thiamine transport"/>
    <property type="evidence" value="ECO:0007669"/>
    <property type="project" value="TreeGrafter"/>
</dbReference>
<comment type="subcellular location">
    <subcellularLocation>
        <location evidence="1">Periplasm</location>
    </subcellularLocation>
</comment>
<feature type="signal peptide" evidence="6">
    <location>
        <begin position="1"/>
        <end position="29"/>
    </location>
</feature>
<dbReference type="GO" id="GO:0030975">
    <property type="term" value="F:thiamine binding"/>
    <property type="evidence" value="ECO:0007669"/>
    <property type="project" value="TreeGrafter"/>
</dbReference>
<gene>
    <name evidence="7" type="ORF">H0A72_10525</name>
</gene>
<comment type="caution">
    <text evidence="7">The sequence shown here is derived from an EMBL/GenBank/DDBJ whole genome shotgun (WGS) entry which is preliminary data.</text>
</comment>
<dbReference type="InterPro" id="IPR006059">
    <property type="entry name" value="SBP"/>
</dbReference>
<sequence>MSKLRRINTRLGILAFAAAVLAAPSAAPAQTQPEKPQKIVMNDSGGATQAANRKTFYDAFEKKYGIKVQTTSPVDLGKLRAMVQAGNIEWTVTEIAGPDAILAERSGLLEPLDLSVIDLSKFPEHLRNRKYVFPKSAYSTIIGYRSDVFKDGKGPQNWKDFWDVKKFPGPRTMQNSPIENLEFALLADGVEPDKLYPLDVDRAFKKMNEIKPHIAAWWTTGAQSAQLLVDQEAVIGTAWNGRYYALVKEGAPIAMVWNQGAIKESAFGIPKGAKDAYWGQRLLAIAADAKLQGAYANIIGYPGLNLDATQYTDPTIVPYLPTSPENLPKQFWVNLEWWSDNRAAIQERWARWLLE</sequence>
<evidence type="ECO:0000256" key="1">
    <source>
        <dbReference type="ARBA" id="ARBA00004418"/>
    </source>
</evidence>
<dbReference type="AlphaFoldDB" id="A0A853G402"/>
<evidence type="ECO:0000256" key="6">
    <source>
        <dbReference type="SAM" id="SignalP"/>
    </source>
</evidence>
<keyword evidence="5" id="KW-0574">Periplasm</keyword>
<dbReference type="CDD" id="cd13589">
    <property type="entry name" value="PBP2_polyamine_RpCGA009"/>
    <property type="match status" value="1"/>
</dbReference>
<evidence type="ECO:0000313" key="8">
    <source>
        <dbReference type="Proteomes" id="UP000559809"/>
    </source>
</evidence>
<evidence type="ECO:0000256" key="3">
    <source>
        <dbReference type="ARBA" id="ARBA00022448"/>
    </source>
</evidence>
<feature type="chain" id="PRO_5032410102" evidence="6">
    <location>
        <begin position="30"/>
        <end position="355"/>
    </location>
</feature>
<dbReference type="PANTHER" id="PTHR30006:SF3">
    <property type="entry name" value="THIAMINE-BINDING PERIPLASMIC PROTEIN"/>
    <property type="match status" value="1"/>
</dbReference>
<organism evidence="7 8">
    <name type="scientific">Parapusillimonas granuli</name>
    <dbReference type="NCBI Taxonomy" id="380911"/>
    <lineage>
        <taxon>Bacteria</taxon>
        <taxon>Pseudomonadati</taxon>
        <taxon>Pseudomonadota</taxon>
        <taxon>Betaproteobacteria</taxon>
        <taxon>Burkholderiales</taxon>
        <taxon>Alcaligenaceae</taxon>
        <taxon>Parapusillimonas</taxon>
    </lineage>
</organism>
<dbReference type="EMBL" id="JACCEM010000005">
    <property type="protein sequence ID" value="NYT49740.1"/>
    <property type="molecule type" value="Genomic_DNA"/>
</dbReference>
<dbReference type="Gene3D" id="3.40.190.10">
    <property type="entry name" value="Periplasmic binding protein-like II"/>
    <property type="match status" value="2"/>
</dbReference>
<dbReference type="Proteomes" id="UP000559809">
    <property type="component" value="Unassembled WGS sequence"/>
</dbReference>
<comment type="similarity">
    <text evidence="2">Belongs to the bacterial solute-binding protein 1 family.</text>
</comment>
<dbReference type="Pfam" id="PF13416">
    <property type="entry name" value="SBP_bac_8"/>
    <property type="match status" value="1"/>
</dbReference>
<keyword evidence="4 6" id="KW-0732">Signal</keyword>
<dbReference type="SUPFAM" id="SSF53850">
    <property type="entry name" value="Periplasmic binding protein-like II"/>
    <property type="match status" value="1"/>
</dbReference>